<dbReference type="Pfam" id="PF00156">
    <property type="entry name" value="Pribosyltran"/>
    <property type="match status" value="1"/>
</dbReference>
<evidence type="ECO:0000313" key="18">
    <source>
        <dbReference type="Proteomes" id="UP000198635"/>
    </source>
</evidence>
<dbReference type="NCBIfam" id="TIGR01203">
    <property type="entry name" value="HGPRTase"/>
    <property type="match status" value="1"/>
</dbReference>
<dbReference type="GO" id="GO:0005829">
    <property type="term" value="C:cytosol"/>
    <property type="evidence" value="ECO:0007669"/>
    <property type="project" value="TreeGrafter"/>
</dbReference>
<dbReference type="PANTHER" id="PTHR43340">
    <property type="entry name" value="HYPOXANTHINE-GUANINE PHOSPHORIBOSYLTRANSFERASE"/>
    <property type="match status" value="1"/>
</dbReference>
<dbReference type="AlphaFoldDB" id="A0A1I3ZJV1"/>
<dbReference type="EMBL" id="FORX01000025">
    <property type="protein sequence ID" value="SFK44353.1"/>
    <property type="molecule type" value="Genomic_DNA"/>
</dbReference>
<dbReference type="UniPathway" id="UPA00591">
    <property type="reaction ID" value="UER00648"/>
</dbReference>
<organism evidence="17 18">
    <name type="scientific">Desulfomicrobium apsheronum</name>
    <dbReference type="NCBI Taxonomy" id="52560"/>
    <lineage>
        <taxon>Bacteria</taxon>
        <taxon>Pseudomonadati</taxon>
        <taxon>Thermodesulfobacteriota</taxon>
        <taxon>Desulfovibrionia</taxon>
        <taxon>Desulfovibrionales</taxon>
        <taxon>Desulfomicrobiaceae</taxon>
        <taxon>Desulfomicrobium</taxon>
    </lineage>
</organism>
<evidence type="ECO:0000256" key="15">
    <source>
        <dbReference type="RuleBase" id="RU364099"/>
    </source>
</evidence>
<evidence type="ECO:0000256" key="7">
    <source>
        <dbReference type="ARBA" id="ARBA00022676"/>
    </source>
</evidence>
<dbReference type="STRING" id="52560.SAMN04488082_12515"/>
<dbReference type="GO" id="GO:0006178">
    <property type="term" value="P:guanine salvage"/>
    <property type="evidence" value="ECO:0007669"/>
    <property type="project" value="TreeGrafter"/>
</dbReference>
<dbReference type="OrthoDB" id="9802824at2"/>
<evidence type="ECO:0000256" key="1">
    <source>
        <dbReference type="ARBA" id="ARBA00001946"/>
    </source>
</evidence>
<dbReference type="GO" id="GO:0000287">
    <property type="term" value="F:magnesium ion binding"/>
    <property type="evidence" value="ECO:0007669"/>
    <property type="project" value="TreeGrafter"/>
</dbReference>
<evidence type="ECO:0000259" key="16">
    <source>
        <dbReference type="Pfam" id="PF00156"/>
    </source>
</evidence>
<keyword evidence="11 15" id="KW-0547">Nucleotide-binding</keyword>
<comment type="cofactor">
    <cofactor evidence="1 15">
        <name>Mg(2+)</name>
        <dbReference type="ChEBI" id="CHEBI:18420"/>
    </cofactor>
</comment>
<dbReference type="GO" id="GO:0006166">
    <property type="term" value="P:purine ribonucleoside salvage"/>
    <property type="evidence" value="ECO:0007669"/>
    <property type="project" value="UniProtKB-KW"/>
</dbReference>
<dbReference type="GO" id="GO:0000166">
    <property type="term" value="F:nucleotide binding"/>
    <property type="evidence" value="ECO:0007669"/>
    <property type="project" value="UniProtKB-KW"/>
</dbReference>
<comment type="pathway">
    <text evidence="3 15">Purine metabolism; IMP biosynthesis via salvage pathway; IMP from hypoxanthine: step 1/1.</text>
</comment>
<evidence type="ECO:0000313" key="17">
    <source>
        <dbReference type="EMBL" id="SFK44353.1"/>
    </source>
</evidence>
<dbReference type="InterPro" id="IPR050408">
    <property type="entry name" value="HGPRT"/>
</dbReference>
<keyword evidence="18" id="KW-1185">Reference proteome</keyword>
<evidence type="ECO:0000256" key="9">
    <source>
        <dbReference type="ARBA" id="ARBA00022723"/>
    </source>
</evidence>
<dbReference type="InterPro" id="IPR029057">
    <property type="entry name" value="PRTase-like"/>
</dbReference>
<dbReference type="SUPFAM" id="SSF53271">
    <property type="entry name" value="PRTase-like"/>
    <property type="match status" value="1"/>
</dbReference>
<proteinExistence type="inferred from homology"/>
<evidence type="ECO:0000256" key="11">
    <source>
        <dbReference type="ARBA" id="ARBA00022741"/>
    </source>
</evidence>
<comment type="catalytic activity">
    <reaction evidence="14">
        <text>IMP + diphosphate = hypoxanthine + 5-phospho-alpha-D-ribose 1-diphosphate</text>
        <dbReference type="Rhea" id="RHEA:17973"/>
        <dbReference type="ChEBI" id="CHEBI:17368"/>
        <dbReference type="ChEBI" id="CHEBI:33019"/>
        <dbReference type="ChEBI" id="CHEBI:58017"/>
        <dbReference type="ChEBI" id="CHEBI:58053"/>
        <dbReference type="EC" id="2.4.2.8"/>
    </reaction>
    <physiologicalReaction direction="right-to-left" evidence="14">
        <dbReference type="Rhea" id="RHEA:17975"/>
    </physiologicalReaction>
</comment>
<evidence type="ECO:0000256" key="13">
    <source>
        <dbReference type="ARBA" id="ARBA00048811"/>
    </source>
</evidence>
<dbReference type="Proteomes" id="UP000198635">
    <property type="component" value="Unassembled WGS sequence"/>
</dbReference>
<evidence type="ECO:0000256" key="8">
    <source>
        <dbReference type="ARBA" id="ARBA00022679"/>
    </source>
</evidence>
<evidence type="ECO:0000256" key="3">
    <source>
        <dbReference type="ARBA" id="ARBA00004669"/>
    </source>
</evidence>
<protein>
    <recommendedName>
        <fullName evidence="5 15">Hypoxanthine phosphoribosyltransferase</fullName>
        <ecNumber evidence="5 15">2.4.2.8</ecNumber>
    </recommendedName>
</protein>
<dbReference type="EC" id="2.4.2.8" evidence="5 15"/>
<reference evidence="18" key="1">
    <citation type="submission" date="2016-10" db="EMBL/GenBank/DDBJ databases">
        <authorList>
            <person name="Varghese N."/>
            <person name="Submissions S."/>
        </authorList>
    </citation>
    <scope>NUCLEOTIDE SEQUENCE [LARGE SCALE GENOMIC DNA]</scope>
    <source>
        <strain evidence="18">DSM 5918</strain>
    </source>
</reference>
<comment type="similarity">
    <text evidence="4 15">Belongs to the purine/pyrimidine phosphoribosyltransferase family.</text>
</comment>
<evidence type="ECO:0000256" key="10">
    <source>
        <dbReference type="ARBA" id="ARBA00022726"/>
    </source>
</evidence>
<dbReference type="GO" id="GO:0004422">
    <property type="term" value="F:hypoxanthine phosphoribosyltransferase activity"/>
    <property type="evidence" value="ECO:0007669"/>
    <property type="project" value="InterPro"/>
</dbReference>
<evidence type="ECO:0000256" key="6">
    <source>
        <dbReference type="ARBA" id="ARBA00022490"/>
    </source>
</evidence>
<dbReference type="GO" id="GO:0046100">
    <property type="term" value="P:hypoxanthine metabolic process"/>
    <property type="evidence" value="ECO:0007669"/>
    <property type="project" value="TreeGrafter"/>
</dbReference>
<evidence type="ECO:0000256" key="4">
    <source>
        <dbReference type="ARBA" id="ARBA00008391"/>
    </source>
</evidence>
<evidence type="ECO:0000256" key="2">
    <source>
        <dbReference type="ARBA" id="ARBA00004496"/>
    </source>
</evidence>
<dbReference type="GO" id="GO:0032263">
    <property type="term" value="P:GMP salvage"/>
    <property type="evidence" value="ECO:0007669"/>
    <property type="project" value="TreeGrafter"/>
</dbReference>
<keyword evidence="7 15" id="KW-0328">Glycosyltransferase</keyword>
<sequence>MKFVQLFDRSQIEARAQELGREISSHYGDEPLVCVCVLKGAYAFFTDLMRNLTIHPSMDFVRLSSYADQTSRKSKMVFSKDMEIDIRDKHVLVVEDIVDTGHSMGFLTKVLEARGPKSIKIAAMIDKRERREVDVNVDFVGFPLDKGYIVGYGLDYAEQYRELDGIYDLKFSEA</sequence>
<dbReference type="RefSeq" id="WP_092379017.1">
    <property type="nucleotide sequence ID" value="NZ_FORX01000025.1"/>
</dbReference>
<accession>A0A1I3ZJV1</accession>
<name>A0A1I3ZJV1_9BACT</name>
<comment type="subcellular location">
    <subcellularLocation>
        <location evidence="2 15">Cytoplasm</location>
    </subcellularLocation>
</comment>
<evidence type="ECO:0000256" key="14">
    <source>
        <dbReference type="ARBA" id="ARBA00049402"/>
    </source>
</evidence>
<dbReference type="PANTHER" id="PTHR43340:SF1">
    <property type="entry name" value="HYPOXANTHINE PHOSPHORIBOSYLTRANSFERASE"/>
    <property type="match status" value="1"/>
</dbReference>
<dbReference type="InterPro" id="IPR005904">
    <property type="entry name" value="Hxn_phspho_trans"/>
</dbReference>
<keyword evidence="10 15" id="KW-0660">Purine salvage</keyword>
<feature type="domain" description="Phosphoribosyltransferase" evidence="16">
    <location>
        <begin position="6"/>
        <end position="156"/>
    </location>
</feature>
<dbReference type="InterPro" id="IPR000836">
    <property type="entry name" value="PRTase_dom"/>
</dbReference>
<keyword evidence="9 15" id="KW-0479">Metal-binding</keyword>
<keyword evidence="6 15" id="KW-0963">Cytoplasm</keyword>
<evidence type="ECO:0000256" key="5">
    <source>
        <dbReference type="ARBA" id="ARBA00011895"/>
    </source>
</evidence>
<dbReference type="GO" id="GO:0052657">
    <property type="term" value="F:guanine phosphoribosyltransferase activity"/>
    <property type="evidence" value="ECO:0007669"/>
    <property type="project" value="RHEA"/>
</dbReference>
<dbReference type="CDD" id="cd06223">
    <property type="entry name" value="PRTases_typeI"/>
    <property type="match status" value="1"/>
</dbReference>
<evidence type="ECO:0000256" key="12">
    <source>
        <dbReference type="ARBA" id="ARBA00022842"/>
    </source>
</evidence>
<keyword evidence="12 15" id="KW-0460">Magnesium</keyword>
<comment type="catalytic activity">
    <reaction evidence="13">
        <text>GMP + diphosphate = guanine + 5-phospho-alpha-D-ribose 1-diphosphate</text>
        <dbReference type="Rhea" id="RHEA:25424"/>
        <dbReference type="ChEBI" id="CHEBI:16235"/>
        <dbReference type="ChEBI" id="CHEBI:33019"/>
        <dbReference type="ChEBI" id="CHEBI:58017"/>
        <dbReference type="ChEBI" id="CHEBI:58115"/>
        <dbReference type="EC" id="2.4.2.8"/>
    </reaction>
    <physiologicalReaction direction="right-to-left" evidence="13">
        <dbReference type="Rhea" id="RHEA:25426"/>
    </physiologicalReaction>
</comment>
<gene>
    <name evidence="17" type="ORF">SAMN04488082_12515</name>
</gene>
<dbReference type="GO" id="GO:0032264">
    <property type="term" value="P:IMP salvage"/>
    <property type="evidence" value="ECO:0007669"/>
    <property type="project" value="UniProtKB-UniPathway"/>
</dbReference>
<dbReference type="Gene3D" id="3.40.50.2020">
    <property type="match status" value="1"/>
</dbReference>
<keyword evidence="8 15" id="KW-0808">Transferase</keyword>